<dbReference type="EMBL" id="LAVV01006778">
    <property type="protein sequence ID" value="KNZ58344.1"/>
    <property type="molecule type" value="Genomic_DNA"/>
</dbReference>
<dbReference type="Proteomes" id="UP000037035">
    <property type="component" value="Unassembled WGS sequence"/>
</dbReference>
<gene>
    <name evidence="4" type="ORF">VP01_1947g5</name>
</gene>
<evidence type="ECO:0000256" key="3">
    <source>
        <dbReference type="SAM" id="MobiDB-lite"/>
    </source>
</evidence>
<dbReference type="InterPro" id="IPR036291">
    <property type="entry name" value="NAD(P)-bd_dom_sf"/>
</dbReference>
<dbReference type="PRINTS" id="PR00081">
    <property type="entry name" value="GDHRDH"/>
</dbReference>
<protein>
    <recommendedName>
        <fullName evidence="6">Oxidoreductase</fullName>
    </recommendedName>
</protein>
<dbReference type="InterPro" id="IPR002347">
    <property type="entry name" value="SDR_fam"/>
</dbReference>
<dbReference type="PANTHER" id="PTHR48107:SF16">
    <property type="entry name" value="NADPH-DEPENDENT ALDEHYDE REDUCTASE 1, CHLOROPLASTIC"/>
    <property type="match status" value="1"/>
</dbReference>
<dbReference type="PANTHER" id="PTHR48107">
    <property type="entry name" value="NADPH-DEPENDENT ALDEHYDE REDUCTASE-LIKE PROTEIN, CHLOROPLASTIC-RELATED"/>
    <property type="match status" value="1"/>
</dbReference>
<dbReference type="PRINTS" id="PR00080">
    <property type="entry name" value="SDRFAMILY"/>
</dbReference>
<dbReference type="Gene3D" id="3.40.50.720">
    <property type="entry name" value="NAD(P)-binding Rossmann-like Domain"/>
    <property type="match status" value="1"/>
</dbReference>
<comment type="similarity">
    <text evidence="1">Belongs to the short-chain dehydrogenases/reductases (SDR) family.</text>
</comment>
<evidence type="ECO:0000256" key="1">
    <source>
        <dbReference type="ARBA" id="ARBA00006484"/>
    </source>
</evidence>
<comment type="caution">
    <text evidence="4">The sequence shown here is derived from an EMBL/GenBank/DDBJ whole genome shotgun (WGS) entry which is preliminary data.</text>
</comment>
<dbReference type="SUPFAM" id="SSF51735">
    <property type="entry name" value="NAD(P)-binding Rossmann-fold domains"/>
    <property type="match status" value="1"/>
</dbReference>
<feature type="compositionally biased region" description="Polar residues" evidence="3">
    <location>
        <begin position="15"/>
        <end position="24"/>
    </location>
</feature>
<reference evidence="4 5" key="1">
    <citation type="submission" date="2015-08" db="EMBL/GenBank/DDBJ databases">
        <title>Next Generation Sequencing and Analysis of the Genome of Puccinia sorghi L Schw, the Causal Agent of Maize Common Rust.</title>
        <authorList>
            <person name="Rochi L."/>
            <person name="Burguener G."/>
            <person name="Darino M."/>
            <person name="Turjanski A."/>
            <person name="Kreff E."/>
            <person name="Dieguez M.J."/>
            <person name="Sacco F."/>
        </authorList>
    </citation>
    <scope>NUCLEOTIDE SEQUENCE [LARGE SCALE GENOMIC DNA]</scope>
    <source>
        <strain evidence="4 5">RO10H11247</strain>
    </source>
</reference>
<organism evidence="4 5">
    <name type="scientific">Puccinia sorghi</name>
    <dbReference type="NCBI Taxonomy" id="27349"/>
    <lineage>
        <taxon>Eukaryota</taxon>
        <taxon>Fungi</taxon>
        <taxon>Dikarya</taxon>
        <taxon>Basidiomycota</taxon>
        <taxon>Pucciniomycotina</taxon>
        <taxon>Pucciniomycetes</taxon>
        <taxon>Pucciniales</taxon>
        <taxon>Pucciniaceae</taxon>
        <taxon>Puccinia</taxon>
    </lineage>
</organism>
<dbReference type="STRING" id="27349.A0A0L6VCC1"/>
<dbReference type="FunFam" id="3.40.50.720:FF:000084">
    <property type="entry name" value="Short-chain dehydrogenase reductase"/>
    <property type="match status" value="1"/>
</dbReference>
<keyword evidence="2" id="KW-0560">Oxidoreductase</keyword>
<feature type="region of interest" description="Disordered" evidence="3">
    <location>
        <begin position="1"/>
        <end position="28"/>
    </location>
</feature>
<dbReference type="GO" id="GO:0016614">
    <property type="term" value="F:oxidoreductase activity, acting on CH-OH group of donors"/>
    <property type="evidence" value="ECO:0007669"/>
    <property type="project" value="UniProtKB-ARBA"/>
</dbReference>
<dbReference type="VEuPathDB" id="FungiDB:VP01_1947g5"/>
<dbReference type="Pfam" id="PF13561">
    <property type="entry name" value="adh_short_C2"/>
    <property type="match status" value="1"/>
</dbReference>
<keyword evidence="5" id="KW-1185">Reference proteome</keyword>
<sequence>MSSSSAPTAFPTDSIKPQTQSGTGLDSKLAPKPIYTLLEHFHSEDGKPSFHEYTGCGKLKSKTVLITGGDSGIGRAVALMMAREGAKISIVFLEQEMSDAKEVQQQIEKESQESNNGSSCLLIPLDLMSRDNCFKAVKSHVDKYGRVDVLVNNAGRQDLCDHFDQIDLDQVERTFRLNIFGMFAITKAALPHMHRGGSIINSTSVAAYKLTERAAAGCNQYTKGSPTLVDYASTKGAIVAFTKSLGLQLAPRGIRVNAVAPGIIYTALQAATGGQKPETVDSIGVESAPLGRPGQPSEVGPAYVFLASHESSYTTGAVIHVTGGVELYG</sequence>
<evidence type="ECO:0000313" key="5">
    <source>
        <dbReference type="Proteomes" id="UP000037035"/>
    </source>
</evidence>
<evidence type="ECO:0008006" key="6">
    <source>
        <dbReference type="Google" id="ProtNLM"/>
    </source>
</evidence>
<dbReference type="OrthoDB" id="1393670at2759"/>
<evidence type="ECO:0000256" key="2">
    <source>
        <dbReference type="ARBA" id="ARBA00023002"/>
    </source>
</evidence>
<evidence type="ECO:0000313" key="4">
    <source>
        <dbReference type="EMBL" id="KNZ58344.1"/>
    </source>
</evidence>
<dbReference type="AlphaFoldDB" id="A0A0L6VCC1"/>
<proteinExistence type="inferred from homology"/>
<accession>A0A0L6VCC1</accession>
<name>A0A0L6VCC1_9BASI</name>